<evidence type="ECO:0000313" key="1">
    <source>
        <dbReference type="EMBL" id="CAW99251.1"/>
    </source>
</evidence>
<organism evidence="2">
    <name type="scientific">Streptococcus equi subsp. zooepidemicus (strain H70)</name>
    <dbReference type="NCBI Taxonomy" id="553483"/>
    <lineage>
        <taxon>Bacteria</taxon>
        <taxon>Bacillati</taxon>
        <taxon>Bacillota</taxon>
        <taxon>Bacilli</taxon>
        <taxon>Lactobacillales</taxon>
        <taxon>Streptococcaceae</taxon>
        <taxon>Streptococcus</taxon>
    </lineage>
</organism>
<dbReference type="EMBL" id="FM204884">
    <property type="protein sequence ID" value="CAW99251.1"/>
    <property type="molecule type" value="Genomic_DNA"/>
</dbReference>
<dbReference type="HOGENOM" id="CLU_1314821_0_0_9"/>
<dbReference type="KEGG" id="seq:SZO_09620"/>
<sequence>MWVEPEDFAWTYAKTNDFDWFKKRLMHWIESRDYDGIPENTKKVLKEVRQSFINQRQNGHRKAELQSEYWDKVIDYLAVAYYEERPGHLFTTSVTALNRPIDEFSKDIQRIIWRFAETEDVEGAIKCLVGFVRPYLNEIHLFKLEPVFTDASEKLKKQRSQQIHKEDMDNEYWKIMIYNLDNVFVRLENYKSKTVYFNYLIQAELEKHK</sequence>
<dbReference type="PATRIC" id="fig|40041.11.peg.1022"/>
<evidence type="ECO:0000313" key="2">
    <source>
        <dbReference type="Proteomes" id="UP000001368"/>
    </source>
</evidence>
<name>C0MFD5_STRS7</name>
<dbReference type="Proteomes" id="UP000001368">
    <property type="component" value="Chromosome"/>
</dbReference>
<reference evidence="1 2" key="1">
    <citation type="journal article" date="2009" name="PLoS Pathog.">
        <title>Genomic evidence for the evolution of Streptococcus equi: host restriction, increased virulence, and genetic exchange with human pathogens.</title>
        <authorList>
            <person name="Holden M.T.G."/>
            <person name="Heather Z."/>
            <person name="Paillot R."/>
            <person name="Steward K.F."/>
            <person name="Webb K."/>
            <person name="Ainslie F."/>
            <person name="Jourdan T."/>
            <person name="Bason N.C."/>
            <person name="Holroyd N.E."/>
            <person name="Mungall K."/>
            <person name="Quail M.A."/>
            <person name="Sanders M."/>
            <person name="Simmonds M."/>
            <person name="Willey D."/>
            <person name="Brooks K."/>
            <person name="Aanensen D.M."/>
            <person name="Spratt B.G."/>
            <person name="Jolley K.A."/>
            <person name="Maiden M.C.J."/>
            <person name="Kehoe M."/>
            <person name="Chanter N."/>
            <person name="Bentley S.D."/>
            <person name="Robinson C."/>
            <person name="Maskell D.J."/>
            <person name="Parkhill J."/>
            <person name="Waller A.S."/>
        </authorList>
    </citation>
    <scope>NUCLEOTIDE SEQUENCE [LARGE SCALE GENOMIC DNA]</scope>
    <source>
        <strain evidence="1 2">H70</strain>
    </source>
</reference>
<protein>
    <submittedName>
        <fullName evidence="1">Uncharacterized protein</fullName>
    </submittedName>
</protein>
<gene>
    <name evidence="1" type="ordered locus">SZO_09620</name>
</gene>
<proteinExistence type="predicted"/>
<accession>C0MFD5</accession>
<dbReference type="AlphaFoldDB" id="C0MFD5"/>